<dbReference type="PANTHER" id="PTHR23280:SF18">
    <property type="entry name" value="BAND 4.1-LIKE PROTEIN 4B"/>
    <property type="match status" value="1"/>
</dbReference>
<dbReference type="SUPFAM" id="SSF50729">
    <property type="entry name" value="PH domain-like"/>
    <property type="match status" value="1"/>
</dbReference>
<dbReference type="SMART" id="SM01195">
    <property type="entry name" value="FA"/>
    <property type="match status" value="1"/>
</dbReference>
<feature type="compositionally biased region" description="Low complexity" evidence="1">
    <location>
        <begin position="464"/>
        <end position="474"/>
    </location>
</feature>
<dbReference type="SMART" id="SM01196">
    <property type="entry name" value="FERM_C"/>
    <property type="match status" value="1"/>
</dbReference>
<dbReference type="CDD" id="cd14473">
    <property type="entry name" value="FERM_B-lobe"/>
    <property type="match status" value="1"/>
</dbReference>
<feature type="region of interest" description="Disordered" evidence="1">
    <location>
        <begin position="693"/>
        <end position="736"/>
    </location>
</feature>
<dbReference type="RefSeq" id="XP_060055022.1">
    <property type="nucleotide sequence ID" value="XM_060199039.1"/>
</dbReference>
<dbReference type="Gene3D" id="3.10.20.90">
    <property type="entry name" value="Phosphatidylinositol 3-kinase Catalytic Subunit, Chain A, domain 1"/>
    <property type="match status" value="1"/>
</dbReference>
<dbReference type="SUPFAM" id="SSF47031">
    <property type="entry name" value="Second domain of FERM"/>
    <property type="match status" value="1"/>
</dbReference>
<dbReference type="Pfam" id="PF09380">
    <property type="entry name" value="FERM_C"/>
    <property type="match status" value="1"/>
</dbReference>
<dbReference type="PANTHER" id="PTHR23280">
    <property type="entry name" value="4.1 G PROTEIN"/>
    <property type="match status" value="1"/>
</dbReference>
<dbReference type="InterPro" id="IPR018980">
    <property type="entry name" value="FERM_PH-like_C"/>
</dbReference>
<name>A0ABM3Y1S6_ERIEU</name>
<protein>
    <submittedName>
        <fullName evidence="5">Band 4.1-like protein 4B isoform X1</fullName>
    </submittedName>
</protein>
<keyword evidence="4" id="KW-1185">Reference proteome</keyword>
<organism evidence="4 5">
    <name type="scientific">Erinaceus europaeus</name>
    <name type="common">Western European hedgehog</name>
    <dbReference type="NCBI Taxonomy" id="9365"/>
    <lineage>
        <taxon>Eukaryota</taxon>
        <taxon>Metazoa</taxon>
        <taxon>Chordata</taxon>
        <taxon>Craniata</taxon>
        <taxon>Vertebrata</taxon>
        <taxon>Euteleostomi</taxon>
        <taxon>Mammalia</taxon>
        <taxon>Eutheria</taxon>
        <taxon>Laurasiatheria</taxon>
        <taxon>Eulipotyphla</taxon>
        <taxon>Erinaceidae</taxon>
        <taxon>Erinaceinae</taxon>
        <taxon>Erinaceus</taxon>
    </lineage>
</organism>
<gene>
    <name evidence="5" type="primary">EPB41L4B</name>
</gene>
<keyword evidence="2" id="KW-0812">Transmembrane</keyword>
<feature type="compositionally biased region" description="Low complexity" evidence="1">
    <location>
        <begin position="717"/>
        <end position="730"/>
    </location>
</feature>
<dbReference type="GeneID" id="103107385"/>
<dbReference type="InterPro" id="IPR030698">
    <property type="entry name" value="EHM2_FERM_F1"/>
</dbReference>
<dbReference type="InterPro" id="IPR018979">
    <property type="entry name" value="FERM_N"/>
</dbReference>
<dbReference type="Gene3D" id="1.20.80.10">
    <property type="match status" value="1"/>
</dbReference>
<dbReference type="SMART" id="SM00295">
    <property type="entry name" value="B41"/>
    <property type="match status" value="1"/>
</dbReference>
<dbReference type="InterPro" id="IPR000798">
    <property type="entry name" value="Ez/rad/moesin-like"/>
</dbReference>
<dbReference type="PRINTS" id="PR00935">
    <property type="entry name" value="BAND41"/>
</dbReference>
<dbReference type="PROSITE" id="PS00661">
    <property type="entry name" value="FERM_2"/>
    <property type="match status" value="1"/>
</dbReference>
<dbReference type="Pfam" id="PF08736">
    <property type="entry name" value="FA"/>
    <property type="match status" value="1"/>
</dbReference>
<feature type="compositionally biased region" description="Basic residues" evidence="1">
    <location>
        <begin position="401"/>
        <end position="412"/>
    </location>
</feature>
<dbReference type="PROSITE" id="PS50057">
    <property type="entry name" value="FERM_3"/>
    <property type="match status" value="1"/>
</dbReference>
<dbReference type="InterPro" id="IPR014352">
    <property type="entry name" value="FERM/acyl-CoA-bd_prot_sf"/>
</dbReference>
<keyword evidence="2" id="KW-0472">Membrane</keyword>
<keyword evidence="2" id="KW-1133">Transmembrane helix</keyword>
<feature type="transmembrane region" description="Helical" evidence="2">
    <location>
        <begin position="914"/>
        <end position="934"/>
    </location>
</feature>
<evidence type="ECO:0000256" key="1">
    <source>
        <dbReference type="SAM" id="MobiDB-lite"/>
    </source>
</evidence>
<reference evidence="5" key="1">
    <citation type="submission" date="2025-08" db="UniProtKB">
        <authorList>
            <consortium name="RefSeq"/>
        </authorList>
    </citation>
    <scope>IDENTIFICATION</scope>
</reference>
<evidence type="ECO:0000313" key="4">
    <source>
        <dbReference type="Proteomes" id="UP001652624"/>
    </source>
</evidence>
<dbReference type="Pfam" id="PF09379">
    <property type="entry name" value="FERM_N"/>
    <property type="match status" value="1"/>
</dbReference>
<dbReference type="InterPro" id="IPR014847">
    <property type="entry name" value="FA"/>
</dbReference>
<accession>A0ABM3Y1S6</accession>
<feature type="domain" description="FERM" evidence="3">
    <location>
        <begin position="73"/>
        <end position="357"/>
    </location>
</feature>
<feature type="region of interest" description="Disordered" evidence="1">
    <location>
        <begin position="16"/>
        <end position="43"/>
    </location>
</feature>
<dbReference type="InterPro" id="IPR011993">
    <property type="entry name" value="PH-like_dom_sf"/>
</dbReference>
<dbReference type="CDD" id="cd17204">
    <property type="entry name" value="FERM_F1_EPB41L4B"/>
    <property type="match status" value="1"/>
</dbReference>
<dbReference type="Proteomes" id="UP001652624">
    <property type="component" value="Chromosome 10"/>
</dbReference>
<evidence type="ECO:0000256" key="2">
    <source>
        <dbReference type="SAM" id="Phobius"/>
    </source>
</evidence>
<feature type="compositionally biased region" description="Basic residues" evidence="1">
    <location>
        <begin position="489"/>
        <end position="501"/>
    </location>
</feature>
<dbReference type="InterPro" id="IPR035963">
    <property type="entry name" value="FERM_2"/>
</dbReference>
<feature type="region of interest" description="Disordered" evidence="1">
    <location>
        <begin position="439"/>
        <end position="527"/>
    </location>
</feature>
<evidence type="ECO:0000313" key="5">
    <source>
        <dbReference type="RefSeq" id="XP_060055022.1"/>
    </source>
</evidence>
<dbReference type="InterPro" id="IPR000299">
    <property type="entry name" value="FERM_domain"/>
</dbReference>
<dbReference type="Pfam" id="PF00373">
    <property type="entry name" value="FERM_M"/>
    <property type="match status" value="1"/>
</dbReference>
<dbReference type="InterPro" id="IPR019748">
    <property type="entry name" value="FERM_central"/>
</dbReference>
<dbReference type="InterPro" id="IPR019747">
    <property type="entry name" value="FERM_CS"/>
</dbReference>
<dbReference type="CDD" id="cd13186">
    <property type="entry name" value="FERM_C_NBL4_NBL5"/>
    <property type="match status" value="1"/>
</dbReference>
<dbReference type="SUPFAM" id="SSF54236">
    <property type="entry name" value="Ubiquitin-like"/>
    <property type="match status" value="1"/>
</dbReference>
<dbReference type="PRINTS" id="PR00661">
    <property type="entry name" value="ERMFAMILY"/>
</dbReference>
<dbReference type="InterPro" id="IPR029071">
    <property type="entry name" value="Ubiquitin-like_domsf"/>
</dbReference>
<dbReference type="Gene3D" id="2.30.29.30">
    <property type="entry name" value="Pleckstrin-homology domain (PH domain)/Phosphotyrosine-binding domain (PTB)"/>
    <property type="match status" value="1"/>
</dbReference>
<evidence type="ECO:0000259" key="3">
    <source>
        <dbReference type="PROSITE" id="PS50057"/>
    </source>
</evidence>
<feature type="region of interest" description="Disordered" evidence="1">
    <location>
        <begin position="388"/>
        <end position="413"/>
    </location>
</feature>
<feature type="compositionally biased region" description="Gly residues" evidence="1">
    <location>
        <begin position="33"/>
        <end position="43"/>
    </location>
</feature>
<sequence>MLRFLRRTFGRRSMQRYARGAAGPGDERDGDPRGGAAGPGAPGGGVYPAGGGPLLPGGAAVHIAAAGAAKAALYCRVFLLDGTEVSVDLPKHAKGQDLFDQIVYHLDLVETDYFGLQFLDSAQVTHWLDHSKPIRKQMKVGPAYALHFRVKYYSSEPNNLREEFTRYLFVLQLRHDILSGKLKCPYETAVELAALCLQAELGECEPPEHTPELVSEFRFIPNQTEAMEFDIFQRWKDCRGKSPAQAELSYLNKAKWLEMYGVDMHVVRGRDGCEYSLGLTPTGILIFEGANKIGLFFWPKITKMDFKKSKLTLVVVEDDDQGREQEHTFVFRLDSARTCKHLWKCAVGHHAFFRLRAPGNGRASRSDFIRLGSRFRFSGRTEYQATHGSRLRRTSTFERKPSKRYPSRRHSTFKASNPVIAAQLCSKANPEVHTYQPQYHASVHPSQPRWHPHSPNVSYPLPSPGLSSSDRLPLGIEENGGTPFSTKASGRHHHHHHHQHHPNYGLSLTLESKEGPCRSPNSSSKSLTKLSLGAPALLSEAAAHLKKLELDTVKAAGPWPALHININKAEEKKVPEKTLQTPLMPSPVADHVKCNILKAQLENASRASAQAGKEEPPFVNISKKTSLQDANVRSPIPIRVETAPPAVDKPEIKPPRVRKLTRQYSFNCSDEDDLPPDLAEAVGVTTAAANTTTATDTQVSAPAASPALHRASPLHNSEGPSLLSPGPKSPVNRGGAFTLEPGDLLMDFTEATPLAEPASAPYSVHPCCSPSPSLPMKEEATGLCMHPPIKTRLIKTFPAETTAPFPDPFIIGPQFTADFRDSKSQCCPGQSSPLMLPGTLRPLAETVSTIHIYSPRKPAALAAGVCWRGFKLFLRCHSHHHKHQPLLLCALVLRSQALKTRVTLGFACSRLSTLLSFVFFFFLSFFFATGLLCWQSQLGQL</sequence>
<dbReference type="InterPro" id="IPR019749">
    <property type="entry name" value="Band_41_domain"/>
</dbReference>
<proteinExistence type="predicted"/>